<evidence type="ECO:0000313" key="2">
    <source>
        <dbReference type="Proteomes" id="UP000276133"/>
    </source>
</evidence>
<name>A0A3M7STM5_BRAPC</name>
<evidence type="ECO:0000313" key="1">
    <source>
        <dbReference type="EMBL" id="RNA39201.1"/>
    </source>
</evidence>
<dbReference type="AlphaFoldDB" id="A0A3M7STM5"/>
<gene>
    <name evidence="1" type="ORF">BpHYR1_009519</name>
</gene>
<sequence>MALFSTTARPACGGDLLEGRKCSKEFKLSKNASKSLNKQDQEKKWVQVKKMTTSSCSARLNFFTNNKSKFLLKEFNIVIK</sequence>
<reference evidence="1 2" key="1">
    <citation type="journal article" date="2018" name="Sci. Rep.">
        <title>Genomic signatures of local adaptation to the degree of environmental predictability in rotifers.</title>
        <authorList>
            <person name="Franch-Gras L."/>
            <person name="Hahn C."/>
            <person name="Garcia-Roger E.M."/>
            <person name="Carmona M.J."/>
            <person name="Serra M."/>
            <person name="Gomez A."/>
        </authorList>
    </citation>
    <scope>NUCLEOTIDE SEQUENCE [LARGE SCALE GENOMIC DNA]</scope>
    <source>
        <strain evidence="1">HYR1</strain>
    </source>
</reference>
<protein>
    <submittedName>
        <fullName evidence="1">Uncharacterized protein</fullName>
    </submittedName>
</protein>
<organism evidence="1 2">
    <name type="scientific">Brachionus plicatilis</name>
    <name type="common">Marine rotifer</name>
    <name type="synonym">Brachionus muelleri</name>
    <dbReference type="NCBI Taxonomy" id="10195"/>
    <lineage>
        <taxon>Eukaryota</taxon>
        <taxon>Metazoa</taxon>
        <taxon>Spiralia</taxon>
        <taxon>Gnathifera</taxon>
        <taxon>Rotifera</taxon>
        <taxon>Eurotatoria</taxon>
        <taxon>Monogononta</taxon>
        <taxon>Pseudotrocha</taxon>
        <taxon>Ploima</taxon>
        <taxon>Brachionidae</taxon>
        <taxon>Brachionus</taxon>
    </lineage>
</organism>
<proteinExistence type="predicted"/>
<keyword evidence="2" id="KW-1185">Reference proteome</keyword>
<accession>A0A3M7STM5</accession>
<dbReference type="Proteomes" id="UP000276133">
    <property type="component" value="Unassembled WGS sequence"/>
</dbReference>
<dbReference type="EMBL" id="REGN01000774">
    <property type="protein sequence ID" value="RNA39201.1"/>
    <property type="molecule type" value="Genomic_DNA"/>
</dbReference>
<comment type="caution">
    <text evidence="1">The sequence shown here is derived from an EMBL/GenBank/DDBJ whole genome shotgun (WGS) entry which is preliminary data.</text>
</comment>